<evidence type="ECO:0000256" key="5">
    <source>
        <dbReference type="ARBA" id="ARBA00022989"/>
    </source>
</evidence>
<keyword evidence="6" id="KW-0472">Membrane</keyword>
<gene>
    <name evidence="13" type="ORF">DAT39_014226</name>
</gene>
<feature type="domain" description="Ig-like" evidence="12">
    <location>
        <begin position="136"/>
        <end position="257"/>
    </location>
</feature>
<evidence type="ECO:0000313" key="14">
    <source>
        <dbReference type="Proteomes" id="UP000727407"/>
    </source>
</evidence>
<dbReference type="InterPro" id="IPR003598">
    <property type="entry name" value="Ig_sub2"/>
</dbReference>
<keyword evidence="7" id="KW-1015">Disulfide bond</keyword>
<dbReference type="GO" id="GO:0031295">
    <property type="term" value="P:T cell costimulation"/>
    <property type="evidence" value="ECO:0007669"/>
    <property type="project" value="TreeGrafter"/>
</dbReference>
<feature type="chain" id="PRO_5035223430" description="Ig-like domain-containing protein" evidence="11">
    <location>
        <begin position="16"/>
        <end position="339"/>
    </location>
</feature>
<evidence type="ECO:0000256" key="10">
    <source>
        <dbReference type="ARBA" id="ARBA00023319"/>
    </source>
</evidence>
<feature type="non-terminal residue" evidence="13">
    <location>
        <position position="339"/>
    </location>
</feature>
<dbReference type="AlphaFoldDB" id="A0A8J4TEU7"/>
<dbReference type="InterPro" id="IPR003599">
    <property type="entry name" value="Ig_sub"/>
</dbReference>
<dbReference type="SMART" id="SM00406">
    <property type="entry name" value="IGv"/>
    <property type="match status" value="2"/>
</dbReference>
<dbReference type="GO" id="GO:0007166">
    <property type="term" value="P:cell surface receptor signaling pathway"/>
    <property type="evidence" value="ECO:0007669"/>
    <property type="project" value="TreeGrafter"/>
</dbReference>
<name>A0A8J4TEU7_CLAMG</name>
<dbReference type="GO" id="GO:0042130">
    <property type="term" value="P:negative regulation of T cell proliferation"/>
    <property type="evidence" value="ECO:0007669"/>
    <property type="project" value="TreeGrafter"/>
</dbReference>
<sequence>CFFFTFLLVIYRVSSQNVRVVNGTLGGTVILPCSTSQRNTNVYWRYGEKTTVCDIIAGEVDFEEQDAVYKDRVESFPIEFAKGNFSIKLKKLKKSDEGIYTCNFPRILTPDTLKLIVTVNLKDCNCEAITGTWSRPLFISVILNCALAFTVADLLVCCGAAESFTEKSVDLGQNVTLKCEVSVNNVLWFLMKPPEPPVFILRTFSSKHLVPQYSDAAFSKTFSLRYNSSLFIHNISTNELGVYYCSQTQTGSPPNISRGIRLYIQNHSAVNLTEDTKQVQNQTDCNYEVINSWSRPLFVSVILNCALAVTVAVLIGSCCAGSNSLQSPNSNKQQPSGSQ</sequence>
<evidence type="ECO:0000256" key="2">
    <source>
        <dbReference type="ARBA" id="ARBA00022475"/>
    </source>
</evidence>
<dbReference type="SUPFAM" id="SSF48726">
    <property type="entry name" value="Immunoglobulin"/>
    <property type="match status" value="2"/>
</dbReference>
<keyword evidence="14" id="KW-1185">Reference proteome</keyword>
<evidence type="ECO:0000259" key="12">
    <source>
        <dbReference type="PROSITE" id="PS50835"/>
    </source>
</evidence>
<dbReference type="PANTHER" id="PTHR25466:SF14">
    <property type="entry name" value="BUTYROPHILIN SUBFAMILY 2 MEMBER A2-LIKE-RELATED"/>
    <property type="match status" value="1"/>
</dbReference>
<evidence type="ECO:0000256" key="8">
    <source>
        <dbReference type="ARBA" id="ARBA00023170"/>
    </source>
</evidence>
<dbReference type="GO" id="GO:0009897">
    <property type="term" value="C:external side of plasma membrane"/>
    <property type="evidence" value="ECO:0007669"/>
    <property type="project" value="TreeGrafter"/>
</dbReference>
<feature type="non-terminal residue" evidence="13">
    <location>
        <position position="1"/>
    </location>
</feature>
<dbReference type="GO" id="GO:0071222">
    <property type="term" value="P:cellular response to lipopolysaccharide"/>
    <property type="evidence" value="ECO:0007669"/>
    <property type="project" value="TreeGrafter"/>
</dbReference>
<evidence type="ECO:0000256" key="4">
    <source>
        <dbReference type="ARBA" id="ARBA00022729"/>
    </source>
</evidence>
<keyword evidence="2" id="KW-1003">Cell membrane</keyword>
<evidence type="ECO:0000256" key="11">
    <source>
        <dbReference type="SAM" id="SignalP"/>
    </source>
</evidence>
<evidence type="ECO:0000256" key="3">
    <source>
        <dbReference type="ARBA" id="ARBA00022692"/>
    </source>
</evidence>
<comment type="subcellular location">
    <subcellularLocation>
        <location evidence="1">Cell membrane</location>
        <topology evidence="1">Single-pass type I membrane protein</topology>
    </subcellularLocation>
</comment>
<dbReference type="InterPro" id="IPR013106">
    <property type="entry name" value="Ig_V-set"/>
</dbReference>
<dbReference type="InterPro" id="IPR036179">
    <property type="entry name" value="Ig-like_dom_sf"/>
</dbReference>
<dbReference type="Pfam" id="PF07686">
    <property type="entry name" value="V-set"/>
    <property type="match status" value="2"/>
</dbReference>
<keyword evidence="8" id="KW-0675">Receptor</keyword>
<dbReference type="CDD" id="cd00099">
    <property type="entry name" value="IgV"/>
    <property type="match status" value="1"/>
</dbReference>
<evidence type="ECO:0000256" key="7">
    <source>
        <dbReference type="ARBA" id="ARBA00023157"/>
    </source>
</evidence>
<dbReference type="OrthoDB" id="9898017at2759"/>
<dbReference type="InterPro" id="IPR051713">
    <property type="entry name" value="T-cell_Activation_Regulation"/>
</dbReference>
<keyword evidence="9" id="KW-0325">Glycoprotein</keyword>
<dbReference type="GO" id="GO:0042102">
    <property type="term" value="P:positive regulation of T cell proliferation"/>
    <property type="evidence" value="ECO:0007669"/>
    <property type="project" value="TreeGrafter"/>
</dbReference>
<evidence type="ECO:0000256" key="6">
    <source>
        <dbReference type="ARBA" id="ARBA00023136"/>
    </source>
</evidence>
<keyword evidence="5" id="KW-1133">Transmembrane helix</keyword>
<evidence type="ECO:0000313" key="13">
    <source>
        <dbReference type="EMBL" id="KAF5896081.1"/>
    </source>
</evidence>
<dbReference type="InterPro" id="IPR013783">
    <property type="entry name" value="Ig-like_fold"/>
</dbReference>
<feature type="domain" description="Ig-like" evidence="12">
    <location>
        <begin position="26"/>
        <end position="102"/>
    </location>
</feature>
<proteinExistence type="predicted"/>
<dbReference type="SMART" id="SM00409">
    <property type="entry name" value="IG"/>
    <property type="match status" value="2"/>
</dbReference>
<protein>
    <recommendedName>
        <fullName evidence="12">Ig-like domain-containing protein</fullName>
    </recommendedName>
</protein>
<dbReference type="PROSITE" id="PS50835">
    <property type="entry name" value="IG_LIKE"/>
    <property type="match status" value="2"/>
</dbReference>
<accession>A0A8J4TEU7</accession>
<dbReference type="InterPro" id="IPR007110">
    <property type="entry name" value="Ig-like_dom"/>
</dbReference>
<keyword evidence="3" id="KW-0812">Transmembrane</keyword>
<keyword evidence="10" id="KW-0393">Immunoglobulin domain</keyword>
<keyword evidence="4 11" id="KW-0732">Signal</keyword>
<dbReference type="Gene3D" id="2.60.40.10">
    <property type="entry name" value="Immunoglobulins"/>
    <property type="match status" value="2"/>
</dbReference>
<comment type="caution">
    <text evidence="13">The sequence shown here is derived from an EMBL/GenBank/DDBJ whole genome shotgun (WGS) entry which is preliminary data.</text>
</comment>
<evidence type="ECO:0000256" key="1">
    <source>
        <dbReference type="ARBA" id="ARBA00004251"/>
    </source>
</evidence>
<feature type="signal peptide" evidence="11">
    <location>
        <begin position="1"/>
        <end position="15"/>
    </location>
</feature>
<dbReference type="EMBL" id="QNUK01000293">
    <property type="protein sequence ID" value="KAF5896081.1"/>
    <property type="molecule type" value="Genomic_DNA"/>
</dbReference>
<dbReference type="SMART" id="SM00408">
    <property type="entry name" value="IGc2"/>
    <property type="match status" value="2"/>
</dbReference>
<reference evidence="13" key="1">
    <citation type="submission" date="2020-07" db="EMBL/GenBank/DDBJ databases">
        <title>Clarias magur genome sequencing, assembly and annotation.</title>
        <authorList>
            <person name="Kushwaha B."/>
            <person name="Kumar R."/>
            <person name="Das P."/>
            <person name="Joshi C.G."/>
            <person name="Kumar D."/>
            <person name="Nagpure N.S."/>
            <person name="Pandey M."/>
            <person name="Agarwal S."/>
            <person name="Srivastava S."/>
            <person name="Singh M."/>
            <person name="Sahoo L."/>
            <person name="Jayasankar P."/>
            <person name="Meher P.K."/>
            <person name="Koringa P.G."/>
            <person name="Iquebal M.A."/>
            <person name="Das S.P."/>
            <person name="Bit A."/>
            <person name="Patnaik S."/>
            <person name="Patel N."/>
            <person name="Shah T.M."/>
            <person name="Hinsu A."/>
            <person name="Jena J.K."/>
        </authorList>
    </citation>
    <scope>NUCLEOTIDE SEQUENCE</scope>
    <source>
        <strain evidence="13">CIFAMagur01</strain>
        <tissue evidence="13">Testis</tissue>
    </source>
</reference>
<organism evidence="13 14">
    <name type="scientific">Clarias magur</name>
    <name type="common">Asian catfish</name>
    <name type="synonym">Macropteronotus magur</name>
    <dbReference type="NCBI Taxonomy" id="1594786"/>
    <lineage>
        <taxon>Eukaryota</taxon>
        <taxon>Metazoa</taxon>
        <taxon>Chordata</taxon>
        <taxon>Craniata</taxon>
        <taxon>Vertebrata</taxon>
        <taxon>Euteleostomi</taxon>
        <taxon>Actinopterygii</taxon>
        <taxon>Neopterygii</taxon>
        <taxon>Teleostei</taxon>
        <taxon>Ostariophysi</taxon>
        <taxon>Siluriformes</taxon>
        <taxon>Clariidae</taxon>
        <taxon>Clarias</taxon>
    </lineage>
</organism>
<dbReference type="Proteomes" id="UP000727407">
    <property type="component" value="Unassembled WGS sequence"/>
</dbReference>
<evidence type="ECO:0000256" key="9">
    <source>
        <dbReference type="ARBA" id="ARBA00023180"/>
    </source>
</evidence>
<dbReference type="PANTHER" id="PTHR25466">
    <property type="entry name" value="T-LYMPHOCYTE ACTIVATION ANTIGEN"/>
    <property type="match status" value="1"/>
</dbReference>
<dbReference type="GO" id="GO:0006955">
    <property type="term" value="P:immune response"/>
    <property type="evidence" value="ECO:0007669"/>
    <property type="project" value="TreeGrafter"/>
</dbReference>